<evidence type="ECO:0000256" key="1">
    <source>
        <dbReference type="SAM" id="MobiDB-lite"/>
    </source>
</evidence>
<protein>
    <submittedName>
        <fullName evidence="2">Uncharacterized protein</fullName>
    </submittedName>
</protein>
<reference evidence="2" key="1">
    <citation type="submission" date="2022-11" db="EMBL/GenBank/DDBJ databases">
        <authorList>
            <person name="Petersen C."/>
        </authorList>
    </citation>
    <scope>NUCLEOTIDE SEQUENCE</scope>
    <source>
        <strain evidence="2">IBT 21917</strain>
    </source>
</reference>
<reference evidence="2" key="2">
    <citation type="journal article" date="2023" name="IMA Fungus">
        <title>Comparative genomic study of the Penicillium genus elucidates a diverse pangenome and 15 lateral gene transfer events.</title>
        <authorList>
            <person name="Petersen C."/>
            <person name="Sorensen T."/>
            <person name="Nielsen M.R."/>
            <person name="Sondergaard T.E."/>
            <person name="Sorensen J.L."/>
            <person name="Fitzpatrick D.A."/>
            <person name="Frisvad J.C."/>
            <person name="Nielsen K.L."/>
        </authorList>
    </citation>
    <scope>NUCLEOTIDE SEQUENCE</scope>
    <source>
        <strain evidence="2">IBT 21917</strain>
    </source>
</reference>
<gene>
    <name evidence="2" type="ORF">N7492_007157</name>
</gene>
<comment type="caution">
    <text evidence="2">The sequence shown here is derived from an EMBL/GenBank/DDBJ whole genome shotgun (WGS) entry which is preliminary data.</text>
</comment>
<evidence type="ECO:0000313" key="3">
    <source>
        <dbReference type="Proteomes" id="UP001146351"/>
    </source>
</evidence>
<feature type="compositionally biased region" description="Polar residues" evidence="1">
    <location>
        <begin position="38"/>
        <end position="61"/>
    </location>
</feature>
<dbReference type="Proteomes" id="UP001146351">
    <property type="component" value="Unassembled WGS sequence"/>
</dbReference>
<feature type="region of interest" description="Disordered" evidence="1">
    <location>
        <begin position="37"/>
        <end position="61"/>
    </location>
</feature>
<organism evidence="2 3">
    <name type="scientific">Penicillium capsulatum</name>
    <dbReference type="NCBI Taxonomy" id="69766"/>
    <lineage>
        <taxon>Eukaryota</taxon>
        <taxon>Fungi</taxon>
        <taxon>Dikarya</taxon>
        <taxon>Ascomycota</taxon>
        <taxon>Pezizomycotina</taxon>
        <taxon>Eurotiomycetes</taxon>
        <taxon>Eurotiomycetidae</taxon>
        <taxon>Eurotiales</taxon>
        <taxon>Aspergillaceae</taxon>
        <taxon>Penicillium</taxon>
    </lineage>
</organism>
<evidence type="ECO:0000313" key="2">
    <source>
        <dbReference type="EMBL" id="KAJ5161765.1"/>
    </source>
</evidence>
<keyword evidence="3" id="KW-1185">Reference proteome</keyword>
<name>A0A9W9LL12_9EURO</name>
<dbReference type="OrthoDB" id="3886018at2759"/>
<dbReference type="AlphaFoldDB" id="A0A9W9LL12"/>
<accession>A0A9W9LL12</accession>
<proteinExistence type="predicted"/>
<sequence>MHDFSLTIDCAKLSTSTTDALPTQSYALLGTPKVLDTLPTTTSEKTSLSPGPKSTRNQTIEGRSLVARDFSDDRSPNPAYMIRLSEMLTDYNGWIGDNGDITGVWKDYGLQAITMAGINGLHGCTAVVIISARGGYLSHIWEFPVFKDRRTKAPTPDDWFDAKVFGTFGNGDEYTQSIRSLIGDEANPGPLNKVNTPLVFVVTPYAIIPGVTVDLNNLPLLFPERASRLMNGLIKMIPGSAVGGILGYIALNKNEATSRSGYEGRLVLEFNPYEVWVEQSDAPPNTGRQYGRWRLWIAENLVAHQFFLLPYFMPRSLGVVHRRRSALSGTSPCPDECEVDG</sequence>
<dbReference type="EMBL" id="JAPQKO010000005">
    <property type="protein sequence ID" value="KAJ5161765.1"/>
    <property type="molecule type" value="Genomic_DNA"/>
</dbReference>